<evidence type="ECO:0000313" key="4">
    <source>
        <dbReference type="EMBL" id="MCX2564398.1"/>
    </source>
</evidence>
<dbReference type="InterPro" id="IPR009594">
    <property type="entry name" value="Tscrpt_reg_HTH_AraC_N"/>
</dbReference>
<dbReference type="SUPFAM" id="SSF46689">
    <property type="entry name" value="Homeodomain-like"/>
    <property type="match status" value="2"/>
</dbReference>
<accession>A0ABT3QGI7</accession>
<dbReference type="InterPro" id="IPR009057">
    <property type="entry name" value="Homeodomain-like_sf"/>
</dbReference>
<keyword evidence="5" id="KW-1185">Reference proteome</keyword>
<proteinExistence type="predicted"/>
<dbReference type="RefSeq" id="WP_233133226.1">
    <property type="nucleotide sequence ID" value="NZ_JAPIUZ010000005.1"/>
</dbReference>
<evidence type="ECO:0000256" key="2">
    <source>
        <dbReference type="ARBA" id="ARBA00023163"/>
    </source>
</evidence>
<dbReference type="EMBL" id="JAPIUZ010000005">
    <property type="protein sequence ID" value="MCX2564398.1"/>
    <property type="molecule type" value="Genomic_DNA"/>
</dbReference>
<organism evidence="4 5">
    <name type="scientific">Acetobacter thailandicus</name>
    <dbReference type="NCBI Taxonomy" id="1502842"/>
    <lineage>
        <taxon>Bacteria</taxon>
        <taxon>Pseudomonadati</taxon>
        <taxon>Pseudomonadota</taxon>
        <taxon>Alphaproteobacteria</taxon>
        <taxon>Acetobacterales</taxon>
        <taxon>Acetobacteraceae</taxon>
        <taxon>Acetobacter</taxon>
    </lineage>
</organism>
<comment type="caution">
    <text evidence="4">The sequence shown here is derived from an EMBL/GenBank/DDBJ whole genome shotgun (WGS) entry which is preliminary data.</text>
</comment>
<dbReference type="PROSITE" id="PS01124">
    <property type="entry name" value="HTH_ARAC_FAMILY_2"/>
    <property type="match status" value="1"/>
</dbReference>
<dbReference type="PANTHER" id="PTHR43436">
    <property type="entry name" value="ARAC-FAMILY TRANSCRIPTIONAL REGULATOR"/>
    <property type="match status" value="1"/>
</dbReference>
<name>A0ABT3QGI7_9PROT</name>
<dbReference type="Pfam" id="PF12833">
    <property type="entry name" value="HTH_18"/>
    <property type="match status" value="1"/>
</dbReference>
<dbReference type="Proteomes" id="UP001301152">
    <property type="component" value="Unassembled WGS sequence"/>
</dbReference>
<dbReference type="Gene3D" id="1.10.10.60">
    <property type="entry name" value="Homeodomain-like"/>
    <property type="match status" value="2"/>
</dbReference>
<reference evidence="4 5" key="1">
    <citation type="submission" date="2022-11" db="EMBL/GenBank/DDBJ databases">
        <title>Genome sequencing of Acetobacter type strain.</title>
        <authorList>
            <person name="Heo J."/>
            <person name="Lee D."/>
            <person name="Han B.-H."/>
            <person name="Hong S.-B."/>
            <person name="Kwon S.-W."/>
        </authorList>
    </citation>
    <scope>NUCLEOTIDE SEQUENCE [LARGE SCALE GENOMIC DNA]</scope>
    <source>
        <strain evidence="4 5">KACC 21253</strain>
    </source>
</reference>
<sequence length="315" mass="35223">MDEHHKDNFMQDILLRLRDMIDRHCVEPLTRTVVPDLILFRADAPTIPADVVYEPRFCVIVQGAKQVVLCDKVFHYDASKYLVTAVDLPVTGQITQASPDEPYLSLCLTLNPAHIADLLLEMQDTFPGNGSSCPSCMTVSALSCEILDPVMRLVRLIEHPEDIPILRPAILRELLYRLLQGPQGYVLRQIATAGTNLSQLNRAISWIRNHYTESFDIASVAKMAGMSPSSFHRHFRAATMMSPLQYRTKLRLQEARRLLLSTSADAAATGFSVGYDSPSQFSREYRRMFGVPPVQDAQRIRSASVTAEGPFSMAG</sequence>
<dbReference type="InterPro" id="IPR018060">
    <property type="entry name" value="HTH_AraC"/>
</dbReference>
<dbReference type="PANTHER" id="PTHR43436:SF1">
    <property type="entry name" value="TRANSCRIPTIONAL REGULATORY PROTEIN"/>
    <property type="match status" value="1"/>
</dbReference>
<evidence type="ECO:0000256" key="1">
    <source>
        <dbReference type="ARBA" id="ARBA00023015"/>
    </source>
</evidence>
<evidence type="ECO:0000259" key="3">
    <source>
        <dbReference type="PROSITE" id="PS01124"/>
    </source>
</evidence>
<gene>
    <name evidence="4" type="ORF">OQ497_10570</name>
</gene>
<dbReference type="Pfam" id="PF06719">
    <property type="entry name" value="AraC_N"/>
    <property type="match status" value="1"/>
</dbReference>
<keyword evidence="1" id="KW-0805">Transcription regulation</keyword>
<keyword evidence="2" id="KW-0804">Transcription</keyword>
<protein>
    <submittedName>
        <fullName evidence="4">AraC family transcriptional regulator</fullName>
    </submittedName>
</protein>
<dbReference type="SMART" id="SM00342">
    <property type="entry name" value="HTH_ARAC"/>
    <property type="match status" value="1"/>
</dbReference>
<feature type="domain" description="HTH araC/xylS-type" evidence="3">
    <location>
        <begin position="201"/>
        <end position="299"/>
    </location>
</feature>
<evidence type="ECO:0000313" key="5">
    <source>
        <dbReference type="Proteomes" id="UP001301152"/>
    </source>
</evidence>